<keyword evidence="6" id="KW-0862">Zinc</keyword>
<comment type="similarity">
    <text evidence="2">Belongs to the cytidine and deoxycytidylate deaminase family.</text>
</comment>
<evidence type="ECO:0000256" key="2">
    <source>
        <dbReference type="ARBA" id="ARBA00006576"/>
    </source>
</evidence>
<keyword evidence="7" id="KW-0391">Immunity</keyword>
<dbReference type="SUPFAM" id="SSF53927">
    <property type="entry name" value="Cytidine deaminase-like"/>
    <property type="match status" value="2"/>
</dbReference>
<evidence type="ECO:0000256" key="10">
    <source>
        <dbReference type="ARBA" id="ARBA00049114"/>
    </source>
</evidence>
<dbReference type="GO" id="GO:0045869">
    <property type="term" value="P:negative regulation of single stranded viral RNA replication via double stranded DNA intermediate"/>
    <property type="evidence" value="ECO:0007669"/>
    <property type="project" value="TreeGrafter"/>
</dbReference>
<dbReference type="AlphaFoldDB" id="A0A8C8YRH4"/>
<name>A0A8C8YRH4_PROSS</name>
<dbReference type="GO" id="GO:0005634">
    <property type="term" value="C:nucleus"/>
    <property type="evidence" value="ECO:0007669"/>
    <property type="project" value="TreeGrafter"/>
</dbReference>
<keyword evidence="8" id="KW-0051">Antiviral defense</keyword>
<comment type="cofactor">
    <cofactor evidence="1">
        <name>Zn(2+)</name>
        <dbReference type="ChEBI" id="CHEBI:29105"/>
    </cofactor>
</comment>
<dbReference type="Gene3D" id="3.40.140.10">
    <property type="entry name" value="Cytidine Deaminase, domain 2"/>
    <property type="match status" value="2"/>
</dbReference>
<dbReference type="CDD" id="cd01283">
    <property type="entry name" value="cytidine_deaminase"/>
    <property type="match status" value="2"/>
</dbReference>
<dbReference type="GO" id="GO:0070383">
    <property type="term" value="P:DNA cytosine deamination"/>
    <property type="evidence" value="ECO:0007669"/>
    <property type="project" value="TreeGrafter"/>
</dbReference>
<feature type="domain" description="CMP/dCMP-type deaminase" evidence="11">
    <location>
        <begin position="227"/>
        <end position="336"/>
    </location>
</feature>
<dbReference type="GO" id="GO:0045087">
    <property type="term" value="P:innate immune response"/>
    <property type="evidence" value="ECO:0007669"/>
    <property type="project" value="UniProtKB-KW"/>
</dbReference>
<dbReference type="PROSITE" id="PS51747">
    <property type="entry name" value="CYT_DCMP_DEAMINASES_2"/>
    <property type="match status" value="2"/>
</dbReference>
<sequence length="390" mass="45504">MLWAQIWAGERVVGRGLPLPGQWVSALLSEPCLAHLPGSDRSHCPVPLQSLGPAAQRGLLHHNTPFSPPPLQVLLNSVCHTEELFLSWFHGMLSSDQDYQVTWYASWSPCAHCAGLVADFLATHTNVSLIIFAARLYYSWDPDYRQGLRRMNKEGAKVLIMNYKEFQYCWDNFVFNYGRPWLPCWGRLDENYQFLVTELEEILRDPMVRMYQKTFYYHFNNRPILSYRNDTWLCFEVETNKDSNSPVPLCSGVFRNQGDSKTPCHAEDCFLTWFQDMLSSDQDYQVTWYTSWSPCPECAGLVADFLATHTNVSLTIFAARLYYGQDPDYQQGLRRLNKEGAKVVRIMYYEEFEHCWAKFVYNHGKPWVANNNKLKKNYQFLVTKLEEILR</sequence>
<evidence type="ECO:0000256" key="8">
    <source>
        <dbReference type="ARBA" id="ARBA00023118"/>
    </source>
</evidence>
<keyword evidence="4" id="KW-0479">Metal-binding</keyword>
<dbReference type="PANTHER" id="PTHR13857:SF45">
    <property type="entry name" value="DNA DC-DU-EDITING ENZYME APOBEC-3F"/>
    <property type="match status" value="1"/>
</dbReference>
<comment type="catalytic activity">
    <reaction evidence="10">
        <text>a 2'-deoxycytidine in single-stranded DNA + H2O + H(+) = a 2'-deoxyuridine in single-stranded DNA + NH4(+)</text>
        <dbReference type="Rhea" id="RHEA:50948"/>
        <dbReference type="Rhea" id="RHEA-COMP:12846"/>
        <dbReference type="Rhea" id="RHEA-COMP:12847"/>
        <dbReference type="ChEBI" id="CHEBI:15377"/>
        <dbReference type="ChEBI" id="CHEBI:15378"/>
        <dbReference type="ChEBI" id="CHEBI:28938"/>
        <dbReference type="ChEBI" id="CHEBI:85452"/>
        <dbReference type="ChEBI" id="CHEBI:133902"/>
        <dbReference type="EC" id="3.5.4.38"/>
    </reaction>
</comment>
<reference evidence="12" key="1">
    <citation type="submission" date="2025-08" db="UniProtKB">
        <authorList>
            <consortium name="Ensembl"/>
        </authorList>
    </citation>
    <scope>IDENTIFICATION</scope>
</reference>
<protein>
    <recommendedName>
        <fullName evidence="9">single-stranded DNA cytosine deaminase</fullName>
        <ecNumber evidence="9">3.5.4.38</ecNumber>
    </recommendedName>
</protein>
<dbReference type="GO" id="GO:0000932">
    <property type="term" value="C:P-body"/>
    <property type="evidence" value="ECO:0007669"/>
    <property type="project" value="TreeGrafter"/>
</dbReference>
<evidence type="ECO:0000256" key="4">
    <source>
        <dbReference type="ARBA" id="ARBA00022723"/>
    </source>
</evidence>
<keyword evidence="13" id="KW-1185">Reference proteome</keyword>
<dbReference type="GO" id="GO:0003723">
    <property type="term" value="F:RNA binding"/>
    <property type="evidence" value="ECO:0007669"/>
    <property type="project" value="TreeGrafter"/>
</dbReference>
<evidence type="ECO:0000313" key="12">
    <source>
        <dbReference type="Ensembl" id="ENSPSMP00000006595.1"/>
    </source>
</evidence>
<evidence type="ECO:0000256" key="9">
    <source>
        <dbReference type="ARBA" id="ARBA00029489"/>
    </source>
</evidence>
<evidence type="ECO:0000256" key="5">
    <source>
        <dbReference type="ARBA" id="ARBA00022801"/>
    </source>
</evidence>
<proteinExistence type="inferred from homology"/>
<dbReference type="InterPro" id="IPR016192">
    <property type="entry name" value="APOBEC/CMP_deaminase_Zn-bd"/>
</dbReference>
<keyword evidence="3" id="KW-0399">Innate immunity</keyword>
<dbReference type="Proteomes" id="UP000694414">
    <property type="component" value="Unplaced"/>
</dbReference>
<evidence type="ECO:0000256" key="1">
    <source>
        <dbReference type="ARBA" id="ARBA00001947"/>
    </source>
</evidence>
<evidence type="ECO:0000259" key="11">
    <source>
        <dbReference type="PROSITE" id="PS51747"/>
    </source>
</evidence>
<dbReference type="InterPro" id="IPR002125">
    <property type="entry name" value="CMP_dCMP_dom"/>
</dbReference>
<reference evidence="12" key="2">
    <citation type="submission" date="2025-09" db="UniProtKB">
        <authorList>
            <consortium name="Ensembl"/>
        </authorList>
    </citation>
    <scope>IDENTIFICATION</scope>
</reference>
<dbReference type="GO" id="GO:0008270">
    <property type="term" value="F:zinc ion binding"/>
    <property type="evidence" value="ECO:0007669"/>
    <property type="project" value="InterPro"/>
</dbReference>
<evidence type="ECO:0000256" key="3">
    <source>
        <dbReference type="ARBA" id="ARBA00022588"/>
    </source>
</evidence>
<dbReference type="FunFam" id="3.40.140.10:FF:000029">
    <property type="entry name" value="DNA dC-&gt;dU-editing enzyme APOBEC-3G"/>
    <property type="match status" value="1"/>
</dbReference>
<feature type="domain" description="CMP/dCMP-type deaminase" evidence="11">
    <location>
        <begin position="18"/>
        <end position="151"/>
    </location>
</feature>
<dbReference type="GeneTree" id="ENSGT00940000162695"/>
<dbReference type="EC" id="3.5.4.38" evidence="9"/>
<evidence type="ECO:0000256" key="7">
    <source>
        <dbReference type="ARBA" id="ARBA00022859"/>
    </source>
</evidence>
<evidence type="ECO:0000313" key="13">
    <source>
        <dbReference type="Proteomes" id="UP000694414"/>
    </source>
</evidence>
<dbReference type="GO" id="GO:0016554">
    <property type="term" value="P:cytidine to uridine editing"/>
    <property type="evidence" value="ECO:0007669"/>
    <property type="project" value="TreeGrafter"/>
</dbReference>
<dbReference type="PANTHER" id="PTHR13857">
    <property type="entry name" value="MRNA EDITING ENZYME"/>
    <property type="match status" value="1"/>
</dbReference>
<dbReference type="Ensembl" id="ENSPSMT00000007779.1">
    <property type="protein sequence ID" value="ENSPSMP00000006595.1"/>
    <property type="gene ID" value="ENSPSMG00000004595.1"/>
</dbReference>
<evidence type="ECO:0000256" key="6">
    <source>
        <dbReference type="ARBA" id="ARBA00022833"/>
    </source>
</evidence>
<dbReference type="PROSITE" id="PS00903">
    <property type="entry name" value="CYT_DCMP_DEAMINASES_1"/>
    <property type="match status" value="1"/>
</dbReference>
<dbReference type="GO" id="GO:0051607">
    <property type="term" value="P:defense response to virus"/>
    <property type="evidence" value="ECO:0007669"/>
    <property type="project" value="UniProtKB-KW"/>
</dbReference>
<organism evidence="12 13">
    <name type="scientific">Prolemur simus</name>
    <name type="common">Greater bamboo lemur</name>
    <name type="synonym">Hapalemur simus</name>
    <dbReference type="NCBI Taxonomy" id="1328070"/>
    <lineage>
        <taxon>Eukaryota</taxon>
        <taxon>Metazoa</taxon>
        <taxon>Chordata</taxon>
        <taxon>Craniata</taxon>
        <taxon>Vertebrata</taxon>
        <taxon>Euteleostomi</taxon>
        <taxon>Mammalia</taxon>
        <taxon>Eutheria</taxon>
        <taxon>Euarchontoglires</taxon>
        <taxon>Primates</taxon>
        <taxon>Strepsirrhini</taxon>
        <taxon>Lemuriformes</taxon>
        <taxon>Lemuridae</taxon>
        <taxon>Prolemur</taxon>
    </lineage>
</organism>
<dbReference type="InterPro" id="IPR050610">
    <property type="entry name" value="APOBEC_Cyt_Deaminase"/>
</dbReference>
<dbReference type="InterPro" id="IPR016193">
    <property type="entry name" value="Cytidine_deaminase-like"/>
</dbReference>
<keyword evidence="5" id="KW-0378">Hydrolase</keyword>
<accession>A0A8C8YRH4</accession>
<dbReference type="GO" id="GO:0004126">
    <property type="term" value="F:cytidine deaminase activity"/>
    <property type="evidence" value="ECO:0007669"/>
    <property type="project" value="TreeGrafter"/>
</dbReference>
<dbReference type="Pfam" id="PF18782">
    <property type="entry name" value="NAD2"/>
    <property type="match status" value="2"/>
</dbReference>